<feature type="region of interest" description="Disordered" evidence="1">
    <location>
        <begin position="95"/>
        <end position="114"/>
    </location>
</feature>
<reference evidence="2" key="1">
    <citation type="submission" date="2021-02" db="EMBL/GenBank/DDBJ databases">
        <title>Infant gut strain persistence is associated with maternal origin, phylogeny, and functional potential including surface adhesion and iron acquisition.</title>
        <authorList>
            <person name="Lou Y.C."/>
        </authorList>
    </citation>
    <scope>NUCLEOTIDE SEQUENCE</scope>
    <source>
        <strain evidence="2">L3_101_000M1_dasL3_101_000M1_concoct_87</strain>
    </source>
</reference>
<accession>A0A943DIF1</accession>
<sequence>MRTAHGPDLKIGSRADYLAALESYMLTGSSPQDAIAKVGSAYGITISKTTCYRYIRMSLFQTLRYKHLPQGQRATICHTSPPQCDGLKVLQKAENPGADLRKQIPHRNFSPQKQ</sequence>
<evidence type="ECO:0000313" key="3">
    <source>
        <dbReference type="Proteomes" id="UP000759273"/>
    </source>
</evidence>
<protein>
    <submittedName>
        <fullName evidence="2">Uncharacterized protein</fullName>
    </submittedName>
</protein>
<proteinExistence type="predicted"/>
<evidence type="ECO:0000313" key="2">
    <source>
        <dbReference type="EMBL" id="MBS5333043.1"/>
    </source>
</evidence>
<organism evidence="2 3">
    <name type="scientific">Subdoligranulum variabile</name>
    <dbReference type="NCBI Taxonomy" id="214851"/>
    <lineage>
        <taxon>Bacteria</taxon>
        <taxon>Bacillati</taxon>
        <taxon>Bacillota</taxon>
        <taxon>Clostridia</taxon>
        <taxon>Eubacteriales</taxon>
        <taxon>Oscillospiraceae</taxon>
        <taxon>Subdoligranulum</taxon>
    </lineage>
</organism>
<gene>
    <name evidence="2" type="ORF">KHY36_11015</name>
</gene>
<evidence type="ECO:0000256" key="1">
    <source>
        <dbReference type="SAM" id="MobiDB-lite"/>
    </source>
</evidence>
<dbReference type="EMBL" id="JAGZGG010000028">
    <property type="protein sequence ID" value="MBS5333043.1"/>
    <property type="molecule type" value="Genomic_DNA"/>
</dbReference>
<name>A0A943DIF1_9FIRM</name>
<dbReference type="AlphaFoldDB" id="A0A943DIF1"/>
<dbReference type="Proteomes" id="UP000759273">
    <property type="component" value="Unassembled WGS sequence"/>
</dbReference>
<comment type="caution">
    <text evidence="2">The sequence shown here is derived from an EMBL/GenBank/DDBJ whole genome shotgun (WGS) entry which is preliminary data.</text>
</comment>